<feature type="chain" id="PRO_5016722325" evidence="1">
    <location>
        <begin position="22"/>
        <end position="163"/>
    </location>
</feature>
<reference evidence="3 4" key="1">
    <citation type="submission" date="2018-07" db="EMBL/GenBank/DDBJ databases">
        <title>Freshwater and sediment microbial communities from various areas in North America, analyzing microbe dynamics in response to fracking.</title>
        <authorList>
            <person name="Lamendella R."/>
        </authorList>
    </citation>
    <scope>NUCLEOTIDE SEQUENCE [LARGE SCALE GENOMIC DNA]</scope>
    <source>
        <strain evidence="3 4">160A</strain>
    </source>
</reference>
<evidence type="ECO:0000256" key="1">
    <source>
        <dbReference type="SAM" id="SignalP"/>
    </source>
</evidence>
<evidence type="ECO:0000259" key="2">
    <source>
        <dbReference type="Pfam" id="PF00188"/>
    </source>
</evidence>
<dbReference type="Proteomes" id="UP000252733">
    <property type="component" value="Unassembled WGS sequence"/>
</dbReference>
<dbReference type="PANTHER" id="PTHR31157:SF1">
    <property type="entry name" value="SCP DOMAIN-CONTAINING PROTEIN"/>
    <property type="match status" value="1"/>
</dbReference>
<dbReference type="Gene3D" id="3.40.33.10">
    <property type="entry name" value="CAP"/>
    <property type="match status" value="1"/>
</dbReference>
<dbReference type="RefSeq" id="WP_114437424.1">
    <property type="nucleotide sequence ID" value="NZ_QPIZ01000017.1"/>
</dbReference>
<keyword evidence="4" id="KW-1185">Reference proteome</keyword>
<dbReference type="PANTHER" id="PTHR31157">
    <property type="entry name" value="SCP DOMAIN-CONTAINING PROTEIN"/>
    <property type="match status" value="1"/>
</dbReference>
<protein>
    <submittedName>
        <fullName evidence="3">Cysteine-rich secretory family protein</fullName>
    </submittedName>
</protein>
<dbReference type="SUPFAM" id="SSF55797">
    <property type="entry name" value="PR-1-like"/>
    <property type="match status" value="1"/>
</dbReference>
<dbReference type="AlphaFoldDB" id="A0A368UW63"/>
<feature type="signal peptide" evidence="1">
    <location>
        <begin position="1"/>
        <end position="21"/>
    </location>
</feature>
<dbReference type="InterPro" id="IPR035940">
    <property type="entry name" value="CAP_sf"/>
</dbReference>
<dbReference type="Pfam" id="PF00188">
    <property type="entry name" value="CAP"/>
    <property type="match status" value="1"/>
</dbReference>
<accession>A0A368UW63</accession>
<feature type="domain" description="SCP" evidence="2">
    <location>
        <begin position="35"/>
        <end position="157"/>
    </location>
</feature>
<gene>
    <name evidence="3" type="ORF">DFO77_11780</name>
</gene>
<sequence length="163" mass="18202">MQKIFISLLFFSLGLFGTAQTPDYSDVEFDKQQMLELVNNARMTKRRCGGKKHDAVAPLQWNKKLAQAAQKHADDMADNDFFDHTGSDKSTVVVRVEREEYLWRAVGENVAMGPRSVSEAVKGWLDSPGHCSNIMSDGFTEMGAALSHNGQYWVQVFGAPRGE</sequence>
<name>A0A368UW63_9BACT</name>
<dbReference type="EMBL" id="QPIZ01000017">
    <property type="protein sequence ID" value="RCW31634.1"/>
    <property type="molecule type" value="Genomic_DNA"/>
</dbReference>
<proteinExistence type="predicted"/>
<evidence type="ECO:0000313" key="4">
    <source>
        <dbReference type="Proteomes" id="UP000252733"/>
    </source>
</evidence>
<dbReference type="InterPro" id="IPR014044">
    <property type="entry name" value="CAP_dom"/>
</dbReference>
<organism evidence="3 4">
    <name type="scientific">Marinilabilia salmonicolor</name>
    <dbReference type="NCBI Taxonomy" id="989"/>
    <lineage>
        <taxon>Bacteria</taxon>
        <taxon>Pseudomonadati</taxon>
        <taxon>Bacteroidota</taxon>
        <taxon>Bacteroidia</taxon>
        <taxon>Marinilabiliales</taxon>
        <taxon>Marinilabiliaceae</taxon>
        <taxon>Marinilabilia</taxon>
    </lineage>
</organism>
<evidence type="ECO:0000313" key="3">
    <source>
        <dbReference type="EMBL" id="RCW31634.1"/>
    </source>
</evidence>
<comment type="caution">
    <text evidence="3">The sequence shown here is derived from an EMBL/GenBank/DDBJ whole genome shotgun (WGS) entry which is preliminary data.</text>
</comment>
<keyword evidence="1" id="KW-0732">Signal</keyword>
<dbReference type="CDD" id="cd05379">
    <property type="entry name" value="CAP_bacterial"/>
    <property type="match status" value="1"/>
</dbReference>